<evidence type="ECO:0000313" key="7">
    <source>
        <dbReference type="EMBL" id="KEY75268.1"/>
    </source>
</evidence>
<dbReference type="Proteomes" id="UP000028045">
    <property type="component" value="Unassembled WGS sequence"/>
</dbReference>
<evidence type="ECO:0000259" key="6">
    <source>
        <dbReference type="PROSITE" id="PS51891"/>
    </source>
</evidence>
<dbReference type="GO" id="GO:0016846">
    <property type="term" value="F:carbon-sulfur lyase activity"/>
    <property type="evidence" value="ECO:0007669"/>
    <property type="project" value="InterPro"/>
</dbReference>
<evidence type="ECO:0000313" key="8">
    <source>
        <dbReference type="Proteomes" id="UP000028045"/>
    </source>
</evidence>
<dbReference type="Pfam" id="PF04828">
    <property type="entry name" value="GFA"/>
    <property type="match status" value="1"/>
</dbReference>
<dbReference type="AlphaFoldDB" id="A0A084BCI9"/>
<evidence type="ECO:0000256" key="1">
    <source>
        <dbReference type="ARBA" id="ARBA00005495"/>
    </source>
</evidence>
<dbReference type="SUPFAM" id="SSF51316">
    <property type="entry name" value="Mss4-like"/>
    <property type="match status" value="1"/>
</dbReference>
<evidence type="ECO:0000256" key="3">
    <source>
        <dbReference type="ARBA" id="ARBA00022833"/>
    </source>
</evidence>
<feature type="domain" description="CENP-V/GFA" evidence="6">
    <location>
        <begin position="1"/>
        <end position="130"/>
    </location>
</feature>
<keyword evidence="3" id="KW-0862">Zinc</keyword>
<keyword evidence="2" id="KW-0479">Metal-binding</keyword>
<organism evidence="7 8">
    <name type="scientific">Stachybotrys chartarum (strain CBS 109288 / IBT 7711)</name>
    <name type="common">Toxic black mold</name>
    <name type="synonym">Stilbospora chartarum</name>
    <dbReference type="NCBI Taxonomy" id="1280523"/>
    <lineage>
        <taxon>Eukaryota</taxon>
        <taxon>Fungi</taxon>
        <taxon>Dikarya</taxon>
        <taxon>Ascomycota</taxon>
        <taxon>Pezizomycotina</taxon>
        <taxon>Sordariomycetes</taxon>
        <taxon>Hypocreomycetidae</taxon>
        <taxon>Hypocreales</taxon>
        <taxon>Stachybotryaceae</taxon>
        <taxon>Stachybotrys</taxon>
    </lineage>
</organism>
<name>A0A084BCI9_STACB</name>
<keyword evidence="4" id="KW-0456">Lyase</keyword>
<dbReference type="HOGENOM" id="CLU_055491_1_1_1"/>
<evidence type="ECO:0000256" key="2">
    <source>
        <dbReference type="ARBA" id="ARBA00022723"/>
    </source>
</evidence>
<dbReference type="GO" id="GO:0046872">
    <property type="term" value="F:metal ion binding"/>
    <property type="evidence" value="ECO:0007669"/>
    <property type="project" value="UniProtKB-KW"/>
</dbReference>
<dbReference type="EMBL" id="KL647382">
    <property type="protein sequence ID" value="KEY75268.1"/>
    <property type="molecule type" value="Genomic_DNA"/>
</dbReference>
<accession>A0A084BCI9</accession>
<proteinExistence type="inferred from homology"/>
<protein>
    <recommendedName>
        <fullName evidence="6">CENP-V/GFA domain-containing protein</fullName>
    </recommendedName>
</protein>
<dbReference type="InterPro" id="IPR006913">
    <property type="entry name" value="CENP-V/GFA"/>
</dbReference>
<reference evidence="7 8" key="1">
    <citation type="journal article" date="2014" name="BMC Genomics">
        <title>Comparative genome sequencing reveals chemotype-specific gene clusters in the toxigenic black mold Stachybotrys.</title>
        <authorList>
            <person name="Semeiks J."/>
            <person name="Borek D."/>
            <person name="Otwinowski Z."/>
            <person name="Grishin N.V."/>
        </authorList>
    </citation>
    <scope>NUCLEOTIDE SEQUENCE [LARGE SCALE GENOMIC DNA]</scope>
    <source>
        <strain evidence="8">CBS 109288 / IBT 7711</strain>
    </source>
</reference>
<dbReference type="Gene3D" id="3.90.1590.10">
    <property type="entry name" value="glutathione-dependent formaldehyde- activating enzyme (gfa)"/>
    <property type="match status" value="1"/>
</dbReference>
<sequence>MDARCQCGSVTFRTPLPQPLALYVCHCSECRRQTGSAFGTSAIFPQFSLPASDLLSCYTCVTLGMSRATDFLRSYAVLLLLQTMRNTPAAYNTGNLVPQCVNISLATDHQLQAKNVVSVKGGCIEGLDWSKAIHIWTKSAMVPIPESSESHSEESGYTDYGDSQEVLDQPSDLTGSGANLETEIQAERALAASRVTGACELSGH</sequence>
<dbReference type="PANTHER" id="PTHR33337:SF3">
    <property type="entry name" value="CENP-V_GFA DOMAIN-CONTAINING PROTEIN"/>
    <property type="match status" value="1"/>
</dbReference>
<dbReference type="InterPro" id="IPR011057">
    <property type="entry name" value="Mss4-like_sf"/>
</dbReference>
<evidence type="ECO:0000256" key="5">
    <source>
        <dbReference type="SAM" id="MobiDB-lite"/>
    </source>
</evidence>
<dbReference type="PANTHER" id="PTHR33337">
    <property type="entry name" value="GFA DOMAIN-CONTAINING PROTEIN"/>
    <property type="match status" value="1"/>
</dbReference>
<dbReference type="OrthoDB" id="5290969at2759"/>
<feature type="region of interest" description="Disordered" evidence="5">
    <location>
        <begin position="144"/>
        <end position="177"/>
    </location>
</feature>
<gene>
    <name evidence="7" type="ORF">S7711_07621</name>
</gene>
<dbReference type="PROSITE" id="PS51891">
    <property type="entry name" value="CENP_V_GFA"/>
    <property type="match status" value="1"/>
</dbReference>
<comment type="similarity">
    <text evidence="1">Belongs to the Gfa family.</text>
</comment>
<evidence type="ECO:0000256" key="4">
    <source>
        <dbReference type="ARBA" id="ARBA00023239"/>
    </source>
</evidence>
<keyword evidence="8" id="KW-1185">Reference proteome</keyword>